<reference evidence="4" key="1">
    <citation type="submission" date="2015-07" db="EMBL/GenBank/DDBJ databases">
        <title>Genome sequencing project for genomic taxonomy and phylogenomics of Bacillus-like bacteria.</title>
        <authorList>
            <person name="Liu B."/>
            <person name="Wang J."/>
            <person name="Zhu Y."/>
            <person name="Liu G."/>
            <person name="Chen Q."/>
            <person name="Chen Z."/>
            <person name="Lan J."/>
            <person name="Che J."/>
            <person name="Ge C."/>
            <person name="Shi H."/>
            <person name="Pan Z."/>
            <person name="Liu X."/>
        </authorList>
    </citation>
    <scope>NUCLEOTIDE SEQUENCE [LARGE SCALE GENOMIC DNA]</scope>
    <source>
        <strain evidence="4">DSM 9887</strain>
    </source>
</reference>
<dbReference type="Gene3D" id="3.40.1360.10">
    <property type="match status" value="1"/>
</dbReference>
<dbReference type="AlphaFoldDB" id="A0A0K9Z0B3"/>
<feature type="domain" description="DUF2399" evidence="1">
    <location>
        <begin position="296"/>
        <end position="386"/>
    </location>
</feature>
<proteinExistence type="predicted"/>
<organism evidence="3 4">
    <name type="scientific">Brevibacillus reuszeri</name>
    <dbReference type="NCBI Taxonomy" id="54915"/>
    <lineage>
        <taxon>Bacteria</taxon>
        <taxon>Bacillati</taxon>
        <taxon>Bacillota</taxon>
        <taxon>Bacilli</taxon>
        <taxon>Bacillales</taxon>
        <taxon>Paenibacillaceae</taxon>
        <taxon>Brevibacillus</taxon>
    </lineage>
</organism>
<dbReference type="Pfam" id="PF09664">
    <property type="entry name" value="DUF2399"/>
    <property type="match status" value="1"/>
</dbReference>
<dbReference type="InterPro" id="IPR036078">
    <property type="entry name" value="Spo11/TopoVI_A_sf"/>
</dbReference>
<dbReference type="CDD" id="cd00188">
    <property type="entry name" value="TOPRIM"/>
    <property type="match status" value="1"/>
</dbReference>
<sequence>MTDSLLITYINKNILKKLEYLDLKFTPALDSPFIDVNIMKKTERTYRIVGMLTLAMYDPDSEEESPDNELKKINFTTKKKVQLDDHDPITLGWLEKGWIIKELRFKKDEKTVDSMHYRQGYRLYKYEEEQIQKKKHAIDQQIQNWNESAASFEYKLDQHLLANSKKGVLTLINMINEGDIQGYEELVNSPLFPFNWSIEKRLKFLHFVMAFVQLAGNKTNFDWKEIGANYYQAIGGSKEFDLYKEEFIAQLEDWAQCPADTLGLTSLGKITPLYFSGHIAGRFSTYQFGPVHALTDLAIVEDEYCTNTSILWLVENRSILTRMAAEKNFLKEANSLILCADGHLRTSHRKCIQQLVKNSSLSQVIIWSDYDPDGLIIARELYEAVTQVRSPHIKWITPQLDVITNWQQYEEHMVAFLKQQMVEQEQVLGGVSEWKKWIAH</sequence>
<dbReference type="STRING" id="54915.ADS79_01670"/>
<evidence type="ECO:0000313" key="2">
    <source>
        <dbReference type="EMBL" id="GED67960.1"/>
    </source>
</evidence>
<dbReference type="PATRIC" id="fig|54915.3.peg.5486"/>
<evidence type="ECO:0000313" key="4">
    <source>
        <dbReference type="Proteomes" id="UP000036834"/>
    </source>
</evidence>
<reference evidence="2 5" key="3">
    <citation type="submission" date="2019-06" db="EMBL/GenBank/DDBJ databases">
        <title>Whole genome shotgun sequence of Brevibacillus reuszeri NBRC 15719.</title>
        <authorList>
            <person name="Hosoyama A."/>
            <person name="Uohara A."/>
            <person name="Ohji S."/>
            <person name="Ichikawa N."/>
        </authorList>
    </citation>
    <scope>NUCLEOTIDE SEQUENCE [LARGE SCALE GENOMIC DNA]</scope>
    <source>
        <strain evidence="2 5">NBRC 15719</strain>
    </source>
</reference>
<dbReference type="EMBL" id="LGIQ01000002">
    <property type="protein sequence ID" value="KNB74428.1"/>
    <property type="molecule type" value="Genomic_DNA"/>
</dbReference>
<evidence type="ECO:0000313" key="5">
    <source>
        <dbReference type="Proteomes" id="UP000319578"/>
    </source>
</evidence>
<dbReference type="Proteomes" id="UP000319578">
    <property type="component" value="Unassembled WGS sequence"/>
</dbReference>
<evidence type="ECO:0000313" key="3">
    <source>
        <dbReference type="EMBL" id="KNB74428.1"/>
    </source>
</evidence>
<protein>
    <recommendedName>
        <fullName evidence="1">DUF2399 domain-containing protein</fullName>
    </recommendedName>
</protein>
<evidence type="ECO:0000259" key="1">
    <source>
        <dbReference type="Pfam" id="PF09664"/>
    </source>
</evidence>
<dbReference type="GO" id="GO:0003677">
    <property type="term" value="F:DNA binding"/>
    <property type="evidence" value="ECO:0007669"/>
    <property type="project" value="InterPro"/>
</dbReference>
<dbReference type="EMBL" id="BJON01000006">
    <property type="protein sequence ID" value="GED67960.1"/>
    <property type="molecule type" value="Genomic_DNA"/>
</dbReference>
<accession>A0A0K9Z0B3</accession>
<reference evidence="3" key="2">
    <citation type="submission" date="2015-07" db="EMBL/GenBank/DDBJ databases">
        <title>MeaNS - Measles Nucleotide Surveillance Program.</title>
        <authorList>
            <person name="Tran T."/>
            <person name="Druce J."/>
        </authorList>
    </citation>
    <scope>NUCLEOTIDE SEQUENCE</scope>
    <source>
        <strain evidence="3">DSM 9887</strain>
    </source>
</reference>
<keyword evidence="5" id="KW-1185">Reference proteome</keyword>
<dbReference type="Proteomes" id="UP000036834">
    <property type="component" value="Unassembled WGS sequence"/>
</dbReference>
<dbReference type="InterPro" id="IPR024465">
    <property type="entry name" value="DUF2399"/>
</dbReference>
<comment type="caution">
    <text evidence="3">The sequence shown here is derived from an EMBL/GenBank/DDBJ whole genome shotgun (WGS) entry which is preliminary data.</text>
</comment>
<name>A0A0K9Z0B3_9BACL</name>
<dbReference type="RefSeq" id="WP_049736672.1">
    <property type="nucleotide sequence ID" value="NZ_BJON01000006.1"/>
</dbReference>
<dbReference type="GO" id="GO:0005694">
    <property type="term" value="C:chromosome"/>
    <property type="evidence" value="ECO:0007669"/>
    <property type="project" value="InterPro"/>
</dbReference>
<dbReference type="SUPFAM" id="SSF56726">
    <property type="entry name" value="DNA topoisomerase IV, alpha subunit"/>
    <property type="match status" value="1"/>
</dbReference>
<gene>
    <name evidence="3" type="ORF">ADS79_01670</name>
    <name evidence="2" type="ORF">BRE01_16620</name>
</gene>